<keyword evidence="1" id="KW-0479">Metal-binding</keyword>
<comment type="cofactor">
    <cofactor evidence="1">
        <name>Mg(2+)</name>
        <dbReference type="ChEBI" id="CHEBI:18420"/>
    </cofactor>
</comment>
<sequence>MQQIQPNTRTLFKRIFSVLKPPPELKLSEWADKYRRLSAGASAEPGRWRTSKAPYQKEIMDAITDIHIKKVVIMSAAQVGKTDAMVLNPIGYYVHYDPSPIMVIQPTIDMAEKFSKEKLSPMLRDTPVLAERINEKSRNSGNTITQKIFPGGNITIAGANSPTGLRSHTIRILLADEIDGYPASAGQEGDPLLLASKRQTTFWNKKQVDISTPTIKGASRIEVEYENSSKGEWNVPCPCCGELQPLVWANVLFDKEDLSEIRYVCSKCGTISSEAEWKEHYTEGRFIHENPENPVKGFHLNTLASTLTTWRDMVEKFIVADEQVKKGNIELMKVWVNTELGETWEEDGEQVEDEELMKRRERYNCEIPEEVLYLTAGVDTQDDRFEVEVVGWGPDYENWGIKYAVIYGDNSNIQNQVWKDLDVFLSQTFHKPDGTKMKIVCTCIDSGGHRSNQVYRFCKERFNRRVFAIRGSNDSAAAYIQKPTKNNREQAYLFTLGVDTGKSLLLQRLKVEEEGPGFCHFPKDEKGKPYSPRGYDEKYFKGLTSEKQVLHYKRGKAVFEWVLKDLGEHKRNEALDCRNYATAAIEIYGMPLKKQDQQTTQQPKVKKRRGRRNAGGIV</sequence>
<dbReference type="GO" id="GO:0005524">
    <property type="term" value="F:ATP binding"/>
    <property type="evidence" value="ECO:0007669"/>
    <property type="project" value="UniProtKB-UniRule"/>
</dbReference>
<feature type="short sequence motif" description="Walker A motif" evidence="1">
    <location>
        <begin position="75"/>
        <end position="82"/>
    </location>
</feature>
<name>A0A8S5UFZ5_9CAUD</name>
<feature type="active site" description="For ATPase activity" evidence="1">
    <location>
        <position position="177"/>
    </location>
</feature>
<dbReference type="Gene3D" id="3.40.50.300">
    <property type="entry name" value="P-loop containing nucleotide triphosphate hydrolases"/>
    <property type="match status" value="1"/>
</dbReference>
<keyword evidence="1" id="KW-0378">Hydrolase</keyword>
<dbReference type="EC" id="3.1.21.4" evidence="1"/>
<dbReference type="InterPro" id="IPR027417">
    <property type="entry name" value="P-loop_NTPase"/>
</dbReference>
<comment type="subcellular location">
    <subcellularLocation>
        <location evidence="1">Host cytoplasm</location>
    </subcellularLocation>
    <text evidence="1">The terminase lies at a unique vertex of the procapsid during viral DNA packaging.</text>
</comment>
<comment type="subunit">
    <text evidence="1">Interacts (via N-terminus) with the terminase small subunit (via C-terminus); the active complex is probably heterooligomeric. Interacts (via C-terminus) with the portal protein; this interaction allows the packaging of viral DNA.</text>
</comment>
<keyword evidence="1" id="KW-0231">Viral genome packaging</keyword>
<protein>
    <recommendedName>
        <fullName evidence="1">Terminase, large subunit</fullName>
    </recommendedName>
    <alternativeName>
        <fullName evidence="1">DNA-packaging protein</fullName>
    </alternativeName>
    <alternativeName>
        <fullName evidence="1">Large terminase protein</fullName>
    </alternativeName>
    <domain>
        <recommendedName>
            <fullName evidence="1">Endonuclease</fullName>
            <ecNumber evidence="1">3.1.21.4</ecNumber>
        </recommendedName>
    </domain>
    <domain>
        <recommendedName>
            <fullName evidence="1">ATPase</fullName>
            <ecNumber evidence="1">3.6.4.-</ecNumber>
        </recommendedName>
    </domain>
</protein>
<keyword evidence="1" id="KW-0547">Nucleotide-binding</keyword>
<dbReference type="GO" id="GO:0016887">
    <property type="term" value="F:ATP hydrolysis activity"/>
    <property type="evidence" value="ECO:0007669"/>
    <property type="project" value="UniProtKB-UniRule"/>
</dbReference>
<dbReference type="InterPro" id="IPR051220">
    <property type="entry name" value="TFA_Chaperone"/>
</dbReference>
<keyword evidence="1" id="KW-1035">Host cytoplasm</keyword>
<organism evidence="5">
    <name type="scientific">Caudovirales sp. ctvQY7</name>
    <dbReference type="NCBI Taxonomy" id="2825774"/>
    <lineage>
        <taxon>Viruses</taxon>
        <taxon>Duplodnaviria</taxon>
        <taxon>Heunggongvirae</taxon>
        <taxon>Uroviricota</taxon>
        <taxon>Caudoviricetes</taxon>
    </lineage>
</organism>
<comment type="catalytic activity">
    <reaction evidence="1">
        <text>Endonucleolytic cleavage of DNA to give specific double-stranded fragments with terminal 5'-phosphates.</text>
        <dbReference type="EC" id="3.1.21.4"/>
    </reaction>
</comment>
<dbReference type="PANTHER" id="PTHR34413">
    <property type="entry name" value="PROPHAGE TAIL FIBER ASSEMBLY PROTEIN HOMOLOG TFAE-RELATED-RELATED"/>
    <property type="match status" value="1"/>
</dbReference>
<feature type="binding site" evidence="1">
    <location>
        <position position="379"/>
    </location>
    <ligand>
        <name>Mg(2+)</name>
        <dbReference type="ChEBI" id="CHEBI:18420"/>
        <note>catalytic; for nuclease activity</note>
    </ligand>
</feature>
<feature type="domain" description="Phage terminase large subunit GpA ATPase" evidence="3">
    <location>
        <begin position="42"/>
        <end position="285"/>
    </location>
</feature>
<dbReference type="InterPro" id="IPR046454">
    <property type="entry name" value="GpA_endonuclease"/>
</dbReference>
<proteinExistence type="inferred from homology"/>
<dbReference type="GO" id="GO:0030430">
    <property type="term" value="C:host cell cytoplasm"/>
    <property type="evidence" value="ECO:0007669"/>
    <property type="project" value="UniProtKB-SubCell"/>
</dbReference>
<evidence type="ECO:0000256" key="1">
    <source>
        <dbReference type="HAMAP-Rule" id="MF_04144"/>
    </source>
</evidence>
<keyword evidence="1" id="KW-0540">Nuclease</keyword>
<dbReference type="GO" id="GO:0009036">
    <property type="term" value="F:type II site-specific deoxyribonuclease activity"/>
    <property type="evidence" value="ECO:0007669"/>
    <property type="project" value="UniProtKB-UniRule"/>
</dbReference>
<dbReference type="InterPro" id="IPR008866">
    <property type="entry name" value="Phage_lambda_GpA-like"/>
</dbReference>
<dbReference type="Pfam" id="PF05876">
    <property type="entry name" value="GpA_ATPase"/>
    <property type="match status" value="1"/>
</dbReference>
<reference evidence="5" key="1">
    <citation type="journal article" date="2021" name="Proc. Natl. Acad. Sci. U.S.A.">
        <title>A Catalog of Tens of Thousands of Viruses from Human Metagenomes Reveals Hidden Associations with Chronic Diseases.</title>
        <authorList>
            <person name="Tisza M.J."/>
            <person name="Buck C.B."/>
        </authorList>
    </citation>
    <scope>NUCLEOTIDE SEQUENCE</scope>
    <source>
        <strain evidence="5">CtvQY7</strain>
    </source>
</reference>
<dbReference type="Pfam" id="PF20454">
    <property type="entry name" value="GpA_nuclease"/>
    <property type="match status" value="1"/>
</dbReference>
<dbReference type="PANTHER" id="PTHR34413:SF2">
    <property type="entry name" value="PROPHAGE TAIL FIBER ASSEMBLY PROTEIN HOMOLOG TFAE-RELATED"/>
    <property type="match status" value="1"/>
</dbReference>
<comment type="caution">
    <text evidence="1">Lacks conserved residue(s) required for the propagation of feature annotation.</text>
</comment>
<evidence type="ECO:0000256" key="2">
    <source>
        <dbReference type="SAM" id="MobiDB-lite"/>
    </source>
</evidence>
<comment type="similarity">
    <text evidence="1">Belongs to the lambdavirus large terminase family.</text>
</comment>
<accession>A0A8S5UFZ5</accession>
<comment type="function">
    <text evidence="1">The terminase large subunit acts as an ATP driven molecular motor necessary for viral DNA translocation into empty capsids and as an endonuclease that cuts the viral genome from the concetamer to initiate and to end the packaging reaction. The terminase lies at a unique vertex of the procapsid and is composed of two subunits, a small terminase subunit involved in viral DNA recognition, and a large terminase subunit possessing endonucleolytic and ATPase activities (DNA maturation and packaging). The endonuclease activity cleaves the viral DNA generating 5'overhangs. The strand separation activity separates the cohesive ends generating the single-stranded 'sticky' ends of the mature genome. The DNA-terminase complex binds to the portal of the procapsid thereby activating the translocase activity of the terminase. The terminase packages the viral DNA into the procapsid until the next concatemer reaches the complex. The downstream site is then cut generating the mature right end of the genome, the heterotrimer undocks from the DNA-filled head and remains bound to the left end of concatemer's next genome.</text>
</comment>
<evidence type="ECO:0000259" key="4">
    <source>
        <dbReference type="Pfam" id="PF20454"/>
    </source>
</evidence>
<keyword evidence="1" id="KW-0067">ATP-binding</keyword>
<dbReference type="EC" id="3.6.4.-" evidence="1"/>
<keyword evidence="1" id="KW-0460">Magnesium</keyword>
<evidence type="ECO:0000313" key="5">
    <source>
        <dbReference type="EMBL" id="DAF93302.1"/>
    </source>
</evidence>
<feature type="short sequence motif" description="Walker B motif" evidence="1">
    <location>
        <begin position="172"/>
        <end position="177"/>
    </location>
</feature>
<dbReference type="InterPro" id="IPR046453">
    <property type="entry name" value="GpA_ATPase"/>
</dbReference>
<keyword evidence="1" id="KW-1188">Viral release from host cell</keyword>
<dbReference type="GO" id="GO:0019073">
    <property type="term" value="P:viral DNA genome packaging"/>
    <property type="evidence" value="ECO:0007669"/>
    <property type="project" value="UniProtKB-UniRule"/>
</dbReference>
<feature type="domain" description="Terminase large subunit GpA endonuclease" evidence="4">
    <location>
        <begin position="296"/>
        <end position="591"/>
    </location>
</feature>
<dbReference type="EMBL" id="BK016082">
    <property type="protein sequence ID" value="DAF93302.1"/>
    <property type="molecule type" value="Genomic_DNA"/>
</dbReference>
<keyword evidence="1" id="KW-0255">Endonuclease</keyword>
<comment type="domain">
    <text evidence="1">The N-terminus is involved in the formation of the heterotrimer with the small subunit. The N-terminus part contains the translocase activity involved in DNA packaging. At the N-terminus, there is a high affinity ATPase center that is probably needed for the packaging activity. The Walker A motif of the ATPase center is responsible for interacting with the ATP phosphate and the Q motif governs force generation and the interaction with DNA. The C-terminus contains the site specific endonuclease (cos-cleavage) and strand separation activities required for genome maturation. A second ATPase catalytic site regulates the genome maturation. The C-terminus very end is involved in binding to the procapsid. Contains a basic leucine zipper (bZIP) that may be involved in the formation of the terminase.</text>
</comment>
<evidence type="ECO:0000259" key="3">
    <source>
        <dbReference type="Pfam" id="PF05876"/>
    </source>
</evidence>
<dbReference type="HAMAP" id="MF_04144">
    <property type="entry name" value="TERL_LAMBDA"/>
    <property type="match status" value="1"/>
</dbReference>
<dbReference type="GO" id="GO:0098009">
    <property type="term" value="C:viral terminase, large subunit"/>
    <property type="evidence" value="ECO:0007669"/>
    <property type="project" value="UniProtKB-UniRule"/>
</dbReference>
<dbReference type="GO" id="GO:0046872">
    <property type="term" value="F:metal ion binding"/>
    <property type="evidence" value="ECO:0007669"/>
    <property type="project" value="UniProtKB-UniRule"/>
</dbReference>
<feature type="region of interest" description="Disordered" evidence="2">
    <location>
        <begin position="594"/>
        <end position="618"/>
    </location>
</feature>